<evidence type="ECO:0000313" key="2">
    <source>
        <dbReference type="EMBL" id="GAA51956.1"/>
    </source>
</evidence>
<protein>
    <recommendedName>
        <fullName evidence="4">Endonuclease/exonuclease/phosphatase domain-containing protein</fullName>
    </recommendedName>
</protein>
<feature type="region of interest" description="Disordered" evidence="1">
    <location>
        <begin position="509"/>
        <end position="529"/>
    </location>
</feature>
<reference evidence="2" key="1">
    <citation type="journal article" date="2011" name="Genome Biol.">
        <title>The draft genome of the carcinogenic human liver fluke Clonorchis sinensis.</title>
        <authorList>
            <person name="Wang X."/>
            <person name="Chen W."/>
            <person name="Huang Y."/>
            <person name="Sun J."/>
            <person name="Men J."/>
            <person name="Liu H."/>
            <person name="Luo F."/>
            <person name="Guo L."/>
            <person name="Lv X."/>
            <person name="Deng C."/>
            <person name="Zhou C."/>
            <person name="Fan Y."/>
            <person name="Li X."/>
            <person name="Huang L."/>
            <person name="Hu Y."/>
            <person name="Liang C."/>
            <person name="Hu X."/>
            <person name="Xu J."/>
            <person name="Yu X."/>
        </authorList>
    </citation>
    <scope>NUCLEOTIDE SEQUENCE [LARGE SCALE GENOMIC DNA]</scope>
    <source>
        <strain evidence="2">Henan</strain>
    </source>
</reference>
<proteinExistence type="predicted"/>
<keyword evidence="3" id="KW-1185">Reference proteome</keyword>
<evidence type="ECO:0000313" key="3">
    <source>
        <dbReference type="Proteomes" id="UP000008909"/>
    </source>
</evidence>
<dbReference type="EMBL" id="DF143222">
    <property type="protein sequence ID" value="GAA51956.1"/>
    <property type="molecule type" value="Genomic_DNA"/>
</dbReference>
<sequence>MADRDRRCIIQYVEILLKSKSLVLFKKHLLCAAASRAFSSQQEACQSTIFEELPRLNTIDLNQLRNSPQTNPALVASNEYDSTRKYLKRQTVNSPKKDRELWWALKAREMENAFAAGNSRALYQPIRSTGPRKATLITEVRQRWARLENSGQWNDNQWKKLWQLQPLYDKKAVLTADDDGWCWCSIQAQWVLPEASWTELQRTGSGGKFAEALTKVVQESAWTQNVVAPTRCRTGQLPSLLNLAIANERHFIDQVLANAPMGHSDHCVLLFDFVCYWLTARDTDELAFRKMRNRCKSEIRQWNIRKQATILGLAQKNKNMLFNNMRHCRRIKPTTFSLRDKNGEPTSDQRVTLTVLWMIRRTFSRITRMDFQTLYGAYVRLLLEYANQAVCSGRKEEVSDELLRKWLPASNPRTMKRTLTVLWMIRRTFSRITRMDFQTLYGAYVRLLLEYANQAVCSGRKEEVSDELLRKWLPASNPRTMKRYRRLRGDMIPTSALFEQSLTNRLFTGDPENTRREHGEGQQLNVKNKPDGQAWSKASTLRINPRFDLLVADQTQSRLDWLGCQPILIEHPQNDTSGYFTRILAQRCRIFWANPINTVVIFFLRLRKGPSAATVLFGTAYWAQQQAKGRHRSCATASKKQQ</sequence>
<dbReference type="AlphaFoldDB" id="G7YG73"/>
<evidence type="ECO:0000256" key="1">
    <source>
        <dbReference type="SAM" id="MobiDB-lite"/>
    </source>
</evidence>
<accession>G7YG73</accession>
<gene>
    <name evidence="2" type="ORF">CLF_107136</name>
</gene>
<evidence type="ECO:0008006" key="4">
    <source>
        <dbReference type="Google" id="ProtNLM"/>
    </source>
</evidence>
<name>G7YG73_CLOSI</name>
<reference key="2">
    <citation type="submission" date="2011-10" db="EMBL/GenBank/DDBJ databases">
        <title>The genome and transcriptome sequence of Clonorchis sinensis provide insights into the carcinogenic liver fluke.</title>
        <authorList>
            <person name="Wang X."/>
            <person name="Huang Y."/>
            <person name="Chen W."/>
            <person name="Liu H."/>
            <person name="Guo L."/>
            <person name="Chen Y."/>
            <person name="Luo F."/>
            <person name="Zhou W."/>
            <person name="Sun J."/>
            <person name="Mao Q."/>
            <person name="Liang P."/>
            <person name="Zhou C."/>
            <person name="Tian Y."/>
            <person name="Men J."/>
            <person name="Lv X."/>
            <person name="Huang L."/>
            <person name="Zhou J."/>
            <person name="Hu Y."/>
            <person name="Li R."/>
            <person name="Zhang F."/>
            <person name="Lei H."/>
            <person name="Li X."/>
            <person name="Hu X."/>
            <person name="Liang C."/>
            <person name="Xu J."/>
            <person name="Wu Z."/>
            <person name="Yu X."/>
        </authorList>
    </citation>
    <scope>NUCLEOTIDE SEQUENCE</scope>
    <source>
        <strain>Henan</strain>
    </source>
</reference>
<organism evidence="2 3">
    <name type="scientific">Clonorchis sinensis</name>
    <name type="common">Chinese liver fluke</name>
    <dbReference type="NCBI Taxonomy" id="79923"/>
    <lineage>
        <taxon>Eukaryota</taxon>
        <taxon>Metazoa</taxon>
        <taxon>Spiralia</taxon>
        <taxon>Lophotrochozoa</taxon>
        <taxon>Platyhelminthes</taxon>
        <taxon>Trematoda</taxon>
        <taxon>Digenea</taxon>
        <taxon>Opisthorchiida</taxon>
        <taxon>Opisthorchiata</taxon>
        <taxon>Opisthorchiidae</taxon>
        <taxon>Clonorchis</taxon>
    </lineage>
</organism>
<dbReference type="Proteomes" id="UP000008909">
    <property type="component" value="Unassembled WGS sequence"/>
</dbReference>